<accession>A0A7G9WA04</accession>
<dbReference type="InterPro" id="IPR018461">
    <property type="entry name" value="Na/H_Antiport_NhaC-like_C"/>
</dbReference>
<evidence type="ECO:0000256" key="8">
    <source>
        <dbReference type="ARBA" id="ARBA00038435"/>
    </source>
</evidence>
<feature type="transmembrane region" description="Helical" evidence="9">
    <location>
        <begin position="97"/>
        <end position="121"/>
    </location>
</feature>
<feature type="transmembrane region" description="Helical" evidence="9">
    <location>
        <begin position="36"/>
        <end position="58"/>
    </location>
</feature>
<evidence type="ECO:0000256" key="2">
    <source>
        <dbReference type="ARBA" id="ARBA00022448"/>
    </source>
</evidence>
<feature type="domain" description="Na+/H+ antiporter NhaC-like C-terminal" evidence="10">
    <location>
        <begin position="160"/>
        <end position="453"/>
    </location>
</feature>
<comment type="subcellular location">
    <subcellularLocation>
        <location evidence="1">Cell membrane</location>
        <topology evidence="1">Multi-pass membrane protein</topology>
    </subcellularLocation>
</comment>
<keyword evidence="2" id="KW-0813">Transport</keyword>
<feature type="transmembrane region" description="Helical" evidence="9">
    <location>
        <begin position="429"/>
        <end position="448"/>
    </location>
</feature>
<keyword evidence="7 9" id="KW-0472">Membrane</keyword>
<dbReference type="KEGG" id="acae:HYG86_12425"/>
<dbReference type="Proteomes" id="UP000516160">
    <property type="component" value="Chromosome"/>
</dbReference>
<protein>
    <submittedName>
        <fullName evidence="11">Na+/H+ antiporter NhaC</fullName>
    </submittedName>
</protein>
<keyword evidence="4" id="KW-1003">Cell membrane</keyword>
<organism evidence="11 12">
    <name type="scientific">Alkalicella caledoniensis</name>
    <dbReference type="NCBI Taxonomy" id="2731377"/>
    <lineage>
        <taxon>Bacteria</taxon>
        <taxon>Bacillati</taxon>
        <taxon>Bacillota</taxon>
        <taxon>Clostridia</taxon>
        <taxon>Eubacteriales</taxon>
        <taxon>Proteinivoracaceae</taxon>
        <taxon>Alkalicella</taxon>
    </lineage>
</organism>
<keyword evidence="12" id="KW-1185">Reference proteome</keyword>
<dbReference type="EMBL" id="CP058559">
    <property type="protein sequence ID" value="QNO15516.1"/>
    <property type="molecule type" value="Genomic_DNA"/>
</dbReference>
<dbReference type="NCBIfam" id="TIGR00931">
    <property type="entry name" value="antiport_nhaC"/>
    <property type="match status" value="1"/>
</dbReference>
<feature type="transmembrane region" description="Helical" evidence="9">
    <location>
        <begin position="70"/>
        <end position="91"/>
    </location>
</feature>
<dbReference type="GO" id="GO:0015297">
    <property type="term" value="F:antiporter activity"/>
    <property type="evidence" value="ECO:0007669"/>
    <property type="project" value="UniProtKB-KW"/>
</dbReference>
<evidence type="ECO:0000313" key="11">
    <source>
        <dbReference type="EMBL" id="QNO15516.1"/>
    </source>
</evidence>
<keyword evidence="6 9" id="KW-1133">Transmembrane helix</keyword>
<dbReference type="RefSeq" id="WP_213165881.1">
    <property type="nucleotide sequence ID" value="NZ_CP058559.1"/>
</dbReference>
<reference evidence="11 12" key="1">
    <citation type="submission" date="2020-07" db="EMBL/GenBank/DDBJ databases">
        <title>Alkalicella. sp. LB2 genome.</title>
        <authorList>
            <person name="Postec A."/>
            <person name="Quemeneur M."/>
        </authorList>
    </citation>
    <scope>NUCLEOTIDE SEQUENCE [LARGE SCALE GENOMIC DNA]</scope>
    <source>
        <strain evidence="11 12">LB2</strain>
    </source>
</reference>
<keyword evidence="5 9" id="KW-0812">Transmembrane</keyword>
<evidence type="ECO:0000256" key="4">
    <source>
        <dbReference type="ARBA" id="ARBA00022475"/>
    </source>
</evidence>
<name>A0A7G9WA04_ALKCA</name>
<feature type="transmembrane region" description="Helical" evidence="9">
    <location>
        <begin position="193"/>
        <end position="215"/>
    </location>
</feature>
<gene>
    <name evidence="11" type="primary">nhaC</name>
    <name evidence="11" type="ORF">HYG86_12425</name>
</gene>
<dbReference type="PANTHER" id="PTHR33451">
    <property type="entry name" value="MALATE-2H(+)/NA(+)-LACTATE ANTIPORTER"/>
    <property type="match status" value="1"/>
</dbReference>
<dbReference type="GO" id="GO:0005886">
    <property type="term" value="C:plasma membrane"/>
    <property type="evidence" value="ECO:0007669"/>
    <property type="project" value="UniProtKB-SubCell"/>
</dbReference>
<keyword evidence="3" id="KW-0050">Antiport</keyword>
<evidence type="ECO:0000256" key="1">
    <source>
        <dbReference type="ARBA" id="ARBA00004651"/>
    </source>
</evidence>
<feature type="transmembrane region" description="Helical" evidence="9">
    <location>
        <begin position="12"/>
        <end position="30"/>
    </location>
</feature>
<dbReference type="InterPro" id="IPR052180">
    <property type="entry name" value="NhaC_Na-H+_Antiporter"/>
</dbReference>
<evidence type="ECO:0000313" key="12">
    <source>
        <dbReference type="Proteomes" id="UP000516160"/>
    </source>
</evidence>
<evidence type="ECO:0000259" key="10">
    <source>
        <dbReference type="Pfam" id="PF03553"/>
    </source>
</evidence>
<comment type="similarity">
    <text evidence="8">Belongs to the NhaC Na(+)/H(+) (TC 2.A.35) antiporter family.</text>
</comment>
<feature type="transmembrane region" description="Helical" evidence="9">
    <location>
        <begin position="312"/>
        <end position="330"/>
    </location>
</feature>
<feature type="transmembrane region" description="Helical" evidence="9">
    <location>
        <begin position="235"/>
        <end position="254"/>
    </location>
</feature>
<evidence type="ECO:0000256" key="3">
    <source>
        <dbReference type="ARBA" id="ARBA00022449"/>
    </source>
</evidence>
<dbReference type="InterPro" id="IPR004770">
    <property type="entry name" value="Na/H_antiport_NhaC"/>
</dbReference>
<evidence type="ECO:0000256" key="7">
    <source>
        <dbReference type="ARBA" id="ARBA00023136"/>
    </source>
</evidence>
<proteinExistence type="inferred from homology"/>
<dbReference type="AlphaFoldDB" id="A0A7G9WA04"/>
<evidence type="ECO:0000256" key="9">
    <source>
        <dbReference type="SAM" id="Phobius"/>
    </source>
</evidence>
<evidence type="ECO:0000256" key="5">
    <source>
        <dbReference type="ARBA" id="ARBA00022692"/>
    </source>
</evidence>
<dbReference type="Pfam" id="PF03553">
    <property type="entry name" value="Na_H_antiporter"/>
    <property type="match status" value="1"/>
</dbReference>
<feature type="transmembrane region" description="Helical" evidence="9">
    <location>
        <begin position="342"/>
        <end position="367"/>
    </location>
</feature>
<sequence length="462" mass="48852">MSTKKQATLSHALIPILFLVVILYLAVFVFEADPHIPLILAIIVASSVAVFVLGYTWGELEEGIIDTIKLAMQAILILMVIGSIIGTWILSGTVPTMIFYGLQILSPSIFLLATAIICAVVSISTGSSWTTAGTVGIALLGIGVGLDIPSGMVAGAIISGAYFGDKLSPLSDTTNLSPAMAGSNIFDHIRSMLYTTVPAFIIALIIYTILGLNYAGSEIDVSQINSITNALSDNFNISPLLLIPPIAVIIIVILKVPALPGLITGAILGGIFAMIFQGADFGSVINAAHYGFEIESGVEIVDDLLSRGGLDGMMWTVSLILIALTFGGILEQTGMLHAVGRAILKLANSTGSLILTTILTCIAVNLLTGDQYLSLVVPGRMYRDPYKDKGLHASVLSRTLEAGGTVTSPLIPWNTCGAFMMATLGVHPFVYAPFAFLNLLVPLINIFYGYTGFGVRRLDNNK</sequence>
<dbReference type="PANTHER" id="PTHR33451:SF3">
    <property type="entry name" value="MALATE-2H(+)_NA(+)-LACTATE ANTIPORTER"/>
    <property type="match status" value="1"/>
</dbReference>
<evidence type="ECO:0000256" key="6">
    <source>
        <dbReference type="ARBA" id="ARBA00022989"/>
    </source>
</evidence>